<evidence type="ECO:0000313" key="13">
    <source>
        <dbReference type="EMBL" id="BDG74684.1"/>
    </source>
</evidence>
<feature type="transmembrane region" description="Helical" evidence="10">
    <location>
        <begin position="197"/>
        <end position="216"/>
    </location>
</feature>
<accession>A0ABN6P7D7</accession>
<reference evidence="13 14" key="1">
    <citation type="journal article" date="2016" name="Microbes Environ.">
        <title>Phylogenetically diverse aerobic anoxygenic phototrophic bacteria isolated from epilithic biofilms in Tama river, Japan.</title>
        <authorList>
            <person name="Hirose S."/>
            <person name="Matsuura K."/>
            <person name="Haruta S."/>
        </authorList>
    </citation>
    <scope>NUCLEOTIDE SEQUENCE [LARGE SCALE GENOMIC DNA]</scope>
    <source>
        <strain evidence="13 14">S08</strain>
    </source>
</reference>
<dbReference type="InterPro" id="IPR003660">
    <property type="entry name" value="HAMP_dom"/>
</dbReference>
<name>A0ABN6P7D7_9PROT</name>
<gene>
    <name evidence="13" type="ORF">Rmf_46130</name>
</gene>
<dbReference type="Gene3D" id="6.10.340.10">
    <property type="match status" value="1"/>
</dbReference>
<evidence type="ECO:0000313" key="14">
    <source>
        <dbReference type="Proteomes" id="UP000831327"/>
    </source>
</evidence>
<evidence type="ECO:0000256" key="8">
    <source>
        <dbReference type="PROSITE-ProRule" id="PRU00284"/>
    </source>
</evidence>
<dbReference type="Pfam" id="PF17202">
    <property type="entry name" value="sCache_3_3"/>
    <property type="match status" value="1"/>
</dbReference>
<keyword evidence="9" id="KW-0175">Coiled coil</keyword>
<keyword evidence="5 10" id="KW-0472">Membrane</keyword>
<dbReference type="PROSITE" id="PS50885">
    <property type="entry name" value="HAMP"/>
    <property type="match status" value="1"/>
</dbReference>
<evidence type="ECO:0000259" key="11">
    <source>
        <dbReference type="PROSITE" id="PS50111"/>
    </source>
</evidence>
<dbReference type="RefSeq" id="WP_244408847.1">
    <property type="nucleotide sequence ID" value="NZ_AP025637.1"/>
</dbReference>
<feature type="transmembrane region" description="Helical" evidence="10">
    <location>
        <begin position="174"/>
        <end position="191"/>
    </location>
</feature>
<dbReference type="PANTHER" id="PTHR32089:SF112">
    <property type="entry name" value="LYSOZYME-LIKE PROTEIN-RELATED"/>
    <property type="match status" value="1"/>
</dbReference>
<dbReference type="InterPro" id="IPR029151">
    <property type="entry name" value="Sensor-like_sf"/>
</dbReference>
<keyword evidence="14" id="KW-1185">Reference proteome</keyword>
<keyword evidence="2" id="KW-1003">Cell membrane</keyword>
<feature type="domain" description="Methyl-accepting transducer" evidence="11">
    <location>
        <begin position="311"/>
        <end position="547"/>
    </location>
</feature>
<dbReference type="PRINTS" id="PR00260">
    <property type="entry name" value="CHEMTRNSDUCR"/>
</dbReference>
<feature type="transmembrane region" description="Helical" evidence="10">
    <location>
        <begin position="20"/>
        <end position="39"/>
    </location>
</feature>
<organism evidence="13 14">
    <name type="scientific">Roseomonas fluvialis</name>
    <dbReference type="NCBI Taxonomy" id="1750527"/>
    <lineage>
        <taxon>Bacteria</taxon>
        <taxon>Pseudomonadati</taxon>
        <taxon>Pseudomonadota</taxon>
        <taxon>Alphaproteobacteria</taxon>
        <taxon>Acetobacterales</taxon>
        <taxon>Roseomonadaceae</taxon>
        <taxon>Roseomonas</taxon>
    </lineage>
</organism>
<feature type="coiled-coil region" evidence="9">
    <location>
        <begin position="261"/>
        <end position="295"/>
    </location>
</feature>
<evidence type="ECO:0000256" key="6">
    <source>
        <dbReference type="ARBA" id="ARBA00023224"/>
    </source>
</evidence>
<evidence type="ECO:0000256" key="5">
    <source>
        <dbReference type="ARBA" id="ARBA00023136"/>
    </source>
</evidence>
<sequence length="567" mass="58354">MSRIAQTLGRFWTRVGLVQRLVIAAVLAVGGSVAMLQLLHLRDFEQRQMAHAQADLDMNLELLKQVLRPLGTGWAIQDGRLTLGGQPLEGRNDVVDAVKRVAGGVATIFQGDQRIATNVQRPDGTRGTGTRLAAGTAHDAAITRGEVYRGRNEILGQLHLTIYEPIRDAAGRQVGLLFVGVPVADIAAAIAQRRQDALLTGLAVLLLVGAVVWVTVVRAMRPLRAIAGAIDTIAQGRTDVDVPCRDRTDALGVIARSVDTLRAATGRAAAAEHAATEARRQAEQARRAAAEAAATTVQDRIGALTRSLAGAAQRLAEASGEIAQGTETSARQAATAAAGADRTSANVATVAAAAEQMAASVSEITRQVSQSAATTRRAAEQAGETDAGVRELAASAQKIGEVVRLISDIAGRTNLLALNATIEAARAGEAGKGFAVVASEVKALASQTAKATEEIGRQIADIQASTGQAVAAIQGIGEVVREVDQIAGAIAAAVEQQGAATQEIARGAGLAATGTGEVSGSVAEIRGSAEATAARVTELRRVVEDVAAGEAALRQELDGIVASLRAA</sequence>
<dbReference type="InterPro" id="IPR033463">
    <property type="entry name" value="sCache_3"/>
</dbReference>
<evidence type="ECO:0000256" key="1">
    <source>
        <dbReference type="ARBA" id="ARBA00004651"/>
    </source>
</evidence>
<evidence type="ECO:0000256" key="2">
    <source>
        <dbReference type="ARBA" id="ARBA00022475"/>
    </source>
</evidence>
<dbReference type="PANTHER" id="PTHR32089">
    <property type="entry name" value="METHYL-ACCEPTING CHEMOTAXIS PROTEIN MCPB"/>
    <property type="match status" value="1"/>
</dbReference>
<dbReference type="SUPFAM" id="SSF103190">
    <property type="entry name" value="Sensory domain-like"/>
    <property type="match status" value="1"/>
</dbReference>
<dbReference type="SMART" id="SM00304">
    <property type="entry name" value="HAMP"/>
    <property type="match status" value="1"/>
</dbReference>
<keyword evidence="4 10" id="KW-1133">Transmembrane helix</keyword>
<keyword evidence="3 10" id="KW-0812">Transmembrane</keyword>
<evidence type="ECO:0000256" key="10">
    <source>
        <dbReference type="SAM" id="Phobius"/>
    </source>
</evidence>
<dbReference type="PROSITE" id="PS50111">
    <property type="entry name" value="CHEMOTAXIS_TRANSDUC_2"/>
    <property type="match status" value="1"/>
</dbReference>
<dbReference type="Pfam" id="PF00015">
    <property type="entry name" value="MCPsignal"/>
    <property type="match status" value="1"/>
</dbReference>
<dbReference type="Gene3D" id="1.10.287.950">
    <property type="entry name" value="Methyl-accepting chemotaxis protein"/>
    <property type="match status" value="1"/>
</dbReference>
<dbReference type="EMBL" id="AP025637">
    <property type="protein sequence ID" value="BDG74684.1"/>
    <property type="molecule type" value="Genomic_DNA"/>
</dbReference>
<dbReference type="Proteomes" id="UP000831327">
    <property type="component" value="Chromosome"/>
</dbReference>
<dbReference type="InterPro" id="IPR004089">
    <property type="entry name" value="MCPsignal_dom"/>
</dbReference>
<keyword evidence="6 8" id="KW-0807">Transducer</keyword>
<evidence type="ECO:0000256" key="3">
    <source>
        <dbReference type="ARBA" id="ARBA00022692"/>
    </source>
</evidence>
<evidence type="ECO:0000259" key="12">
    <source>
        <dbReference type="PROSITE" id="PS50885"/>
    </source>
</evidence>
<evidence type="ECO:0000256" key="9">
    <source>
        <dbReference type="SAM" id="Coils"/>
    </source>
</evidence>
<proteinExistence type="inferred from homology"/>
<feature type="domain" description="HAMP" evidence="12">
    <location>
        <begin position="217"/>
        <end position="270"/>
    </location>
</feature>
<dbReference type="SUPFAM" id="SSF58104">
    <property type="entry name" value="Methyl-accepting chemotaxis protein (MCP) signaling domain"/>
    <property type="match status" value="1"/>
</dbReference>
<protein>
    <submittedName>
        <fullName evidence="13">Methyl-accepting chemotaxis protein</fullName>
    </submittedName>
</protein>
<comment type="subcellular location">
    <subcellularLocation>
        <location evidence="1">Cell membrane</location>
        <topology evidence="1">Multi-pass membrane protein</topology>
    </subcellularLocation>
</comment>
<dbReference type="InterPro" id="IPR004090">
    <property type="entry name" value="Chemotax_Me-accpt_rcpt"/>
</dbReference>
<dbReference type="SUPFAM" id="SSF158472">
    <property type="entry name" value="HAMP domain-like"/>
    <property type="match status" value="1"/>
</dbReference>
<evidence type="ECO:0000256" key="4">
    <source>
        <dbReference type="ARBA" id="ARBA00022989"/>
    </source>
</evidence>
<dbReference type="SMART" id="SM00283">
    <property type="entry name" value="MA"/>
    <property type="match status" value="1"/>
</dbReference>
<comment type="similarity">
    <text evidence="7">Belongs to the methyl-accepting chemotaxis (MCP) protein family.</text>
</comment>
<evidence type="ECO:0000256" key="7">
    <source>
        <dbReference type="ARBA" id="ARBA00029447"/>
    </source>
</evidence>